<evidence type="ECO:0000313" key="1">
    <source>
        <dbReference type="EMBL" id="KAK1299896.1"/>
    </source>
</evidence>
<reference evidence="1" key="2">
    <citation type="submission" date="2023-06" db="EMBL/GenBank/DDBJ databases">
        <authorList>
            <person name="Ma L."/>
            <person name="Liu K.-W."/>
            <person name="Li Z."/>
            <person name="Hsiao Y.-Y."/>
            <person name="Qi Y."/>
            <person name="Fu T."/>
            <person name="Tang G."/>
            <person name="Zhang D."/>
            <person name="Sun W.-H."/>
            <person name="Liu D.-K."/>
            <person name="Li Y."/>
            <person name="Chen G.-Z."/>
            <person name="Liu X.-D."/>
            <person name="Liao X.-Y."/>
            <person name="Jiang Y.-T."/>
            <person name="Yu X."/>
            <person name="Hao Y."/>
            <person name="Huang J."/>
            <person name="Zhao X.-W."/>
            <person name="Ke S."/>
            <person name="Chen Y.-Y."/>
            <person name="Wu W.-L."/>
            <person name="Hsu J.-L."/>
            <person name="Lin Y.-F."/>
            <person name="Huang M.-D."/>
            <person name="Li C.-Y."/>
            <person name="Huang L."/>
            <person name="Wang Z.-W."/>
            <person name="Zhao X."/>
            <person name="Zhong W.-Y."/>
            <person name="Peng D.-H."/>
            <person name="Ahmad S."/>
            <person name="Lan S."/>
            <person name="Zhang J.-S."/>
            <person name="Tsai W.-C."/>
            <person name="Van De Peer Y."/>
            <person name="Liu Z.-J."/>
        </authorList>
    </citation>
    <scope>NUCLEOTIDE SEQUENCE</scope>
    <source>
        <strain evidence="1">CP</strain>
        <tissue evidence="1">Leaves</tissue>
    </source>
</reference>
<dbReference type="Gene3D" id="2.170.270.10">
    <property type="entry name" value="SET domain"/>
    <property type="match status" value="1"/>
</dbReference>
<comment type="caution">
    <text evidence="1">The sequence shown here is derived from an EMBL/GenBank/DDBJ whole genome shotgun (WGS) entry which is preliminary data.</text>
</comment>
<dbReference type="SUPFAM" id="SSF82199">
    <property type="entry name" value="SET domain"/>
    <property type="match status" value="2"/>
</dbReference>
<sequence>MEMRAIDDTCMARDLTPPLPPIAAALHDHLLRSHCSSCLRPLNPPHPLPHSACSAAVSYCSASCSAADLPLHVSSGECSLLRSRPLSASTTDARVSLRLLLHLRRSSPHRIGGLWSNREAMEEEEVWGRVEEGVALMMSIADRRVSTEEEAEAAMCVVVTNAVEVQFGTGPGPVGIALYGPGFSWFNHSCSPNACYRFVPARPRPVDPGSFRVSPAGEESTLKAWICNENKLYDGFCRYGPRIVVRSIKPIWKGEEACVGYIDLLQPEAVRHLELWSKYQFVCRCGRCNTSPQPYVDRVLNESASNLNTANLDSNHDFHDNEALEEVANIVEEAVAEYMSSGDAKSCCCKVETLLAQGFRNQQFQQGLFQTKFRLHPLHYLSLNAYIILASAYNTRSRCIPSPELVRDYRLGALEMAMAAAAYSLLLAGATNHLLSIESSLIASASVFWINAGESILGVVKRLRWRTSVECRSELGCPPETDAQFGVDCSRHPITPPREISGLTQEEFKMTCTAYLDCILEVSSKVWPFLNHRIECLKEVKDPIDFSWLGKAETGDICCSCRDYKFLCGVNPSVERRRNLFVLAFIACSMVGISQTSAMVLTAIPSLTPRICFMEM</sequence>
<protein>
    <submittedName>
        <fullName evidence="1">Protein SET DOMAIN GROUP 41</fullName>
    </submittedName>
</protein>
<proteinExistence type="predicted"/>
<dbReference type="EMBL" id="JAUJYO010000013">
    <property type="protein sequence ID" value="KAK1299896.1"/>
    <property type="molecule type" value="Genomic_DNA"/>
</dbReference>
<dbReference type="Proteomes" id="UP001180020">
    <property type="component" value="Unassembled WGS sequence"/>
</dbReference>
<gene>
    <name evidence="1" type="primary">SDG41</name>
    <name evidence="1" type="ORF">QJS10_CPB13g01336</name>
</gene>
<organism evidence="1 2">
    <name type="scientific">Acorus calamus</name>
    <name type="common">Sweet flag</name>
    <dbReference type="NCBI Taxonomy" id="4465"/>
    <lineage>
        <taxon>Eukaryota</taxon>
        <taxon>Viridiplantae</taxon>
        <taxon>Streptophyta</taxon>
        <taxon>Embryophyta</taxon>
        <taxon>Tracheophyta</taxon>
        <taxon>Spermatophyta</taxon>
        <taxon>Magnoliopsida</taxon>
        <taxon>Liliopsida</taxon>
        <taxon>Acoraceae</taxon>
        <taxon>Acorus</taxon>
    </lineage>
</organism>
<accession>A0AAV9DG54</accession>
<keyword evidence="2" id="KW-1185">Reference proteome</keyword>
<dbReference type="AlphaFoldDB" id="A0AAV9DG54"/>
<dbReference type="InterPro" id="IPR046341">
    <property type="entry name" value="SET_dom_sf"/>
</dbReference>
<dbReference type="PANTHER" id="PTHR47780">
    <property type="entry name" value="PROTEIN SET DOMAIN GROUP 41"/>
    <property type="match status" value="1"/>
</dbReference>
<dbReference type="CDD" id="cd20071">
    <property type="entry name" value="SET_SMYD"/>
    <property type="match status" value="1"/>
</dbReference>
<evidence type="ECO:0000313" key="2">
    <source>
        <dbReference type="Proteomes" id="UP001180020"/>
    </source>
</evidence>
<reference evidence="1" key="1">
    <citation type="journal article" date="2023" name="Nat. Commun.">
        <title>Diploid and tetraploid genomes of Acorus and the evolution of monocots.</title>
        <authorList>
            <person name="Ma L."/>
            <person name="Liu K.W."/>
            <person name="Li Z."/>
            <person name="Hsiao Y.Y."/>
            <person name="Qi Y."/>
            <person name="Fu T."/>
            <person name="Tang G.D."/>
            <person name="Zhang D."/>
            <person name="Sun W.H."/>
            <person name="Liu D.K."/>
            <person name="Li Y."/>
            <person name="Chen G.Z."/>
            <person name="Liu X.D."/>
            <person name="Liao X.Y."/>
            <person name="Jiang Y.T."/>
            <person name="Yu X."/>
            <person name="Hao Y."/>
            <person name="Huang J."/>
            <person name="Zhao X.W."/>
            <person name="Ke S."/>
            <person name="Chen Y.Y."/>
            <person name="Wu W.L."/>
            <person name="Hsu J.L."/>
            <person name="Lin Y.F."/>
            <person name="Huang M.D."/>
            <person name="Li C.Y."/>
            <person name="Huang L."/>
            <person name="Wang Z.W."/>
            <person name="Zhao X."/>
            <person name="Zhong W.Y."/>
            <person name="Peng D.H."/>
            <person name="Ahmad S."/>
            <person name="Lan S."/>
            <person name="Zhang J.S."/>
            <person name="Tsai W.C."/>
            <person name="Van de Peer Y."/>
            <person name="Liu Z.J."/>
        </authorList>
    </citation>
    <scope>NUCLEOTIDE SEQUENCE</scope>
    <source>
        <strain evidence="1">CP</strain>
    </source>
</reference>
<name>A0AAV9DG54_ACOCL</name>
<dbReference type="PANTHER" id="PTHR47780:SF1">
    <property type="entry name" value="PROTEIN SET DOMAIN GROUP 41"/>
    <property type="match status" value="1"/>
</dbReference>
<dbReference type="Gene3D" id="6.10.140.2220">
    <property type="match status" value="1"/>
</dbReference>
<dbReference type="Gene3D" id="1.10.220.160">
    <property type="match status" value="1"/>
</dbReference>